<dbReference type="EMBL" id="CP022163">
    <property type="protein sequence ID" value="ATB34211.1"/>
    <property type="molecule type" value="Genomic_DNA"/>
</dbReference>
<dbReference type="KEGG" id="mbd:MEBOL_007712"/>
<protein>
    <submittedName>
        <fullName evidence="1">Uncharacterized protein</fullName>
    </submittedName>
</protein>
<reference evidence="1 2" key="1">
    <citation type="submission" date="2017-06" db="EMBL/GenBank/DDBJ databases">
        <authorList>
            <person name="Kim H.J."/>
            <person name="Triplett B.A."/>
        </authorList>
    </citation>
    <scope>NUCLEOTIDE SEQUENCE [LARGE SCALE GENOMIC DNA]</scope>
    <source>
        <strain evidence="1 2">DSM 14713</strain>
    </source>
</reference>
<sequence length="96" mass="11250">MFAPDFTLDHLYMYMGGYDDALGDAGLPSPQSRFDEWLYKRHPEWRHLPEWWAKQILHANGGDLDRTLQEIIRLLDQFLATDGAEFVHHPVRVTPD</sequence>
<dbReference type="Proteomes" id="UP000217289">
    <property type="component" value="Chromosome"/>
</dbReference>
<gene>
    <name evidence="1" type="ORF">MEBOL_007712</name>
</gene>
<keyword evidence="2" id="KW-1185">Reference proteome</keyword>
<accession>A0A250ISS6</accession>
<evidence type="ECO:0000313" key="2">
    <source>
        <dbReference type="Proteomes" id="UP000217289"/>
    </source>
</evidence>
<dbReference type="AlphaFoldDB" id="A0A250ISS6"/>
<proteinExistence type="predicted"/>
<evidence type="ECO:0000313" key="1">
    <source>
        <dbReference type="EMBL" id="ATB34211.1"/>
    </source>
</evidence>
<name>A0A250ISS6_9BACT</name>
<organism evidence="1 2">
    <name type="scientific">Melittangium boletus DSM 14713</name>
    <dbReference type="NCBI Taxonomy" id="1294270"/>
    <lineage>
        <taxon>Bacteria</taxon>
        <taxon>Pseudomonadati</taxon>
        <taxon>Myxococcota</taxon>
        <taxon>Myxococcia</taxon>
        <taxon>Myxococcales</taxon>
        <taxon>Cystobacterineae</taxon>
        <taxon>Archangiaceae</taxon>
        <taxon>Melittangium</taxon>
    </lineage>
</organism>